<comment type="subcellular location">
    <subcellularLocation>
        <location evidence="1">Cell membrane</location>
        <topology evidence="1">Single-pass type I membrane protein</topology>
    </subcellularLocation>
</comment>
<dbReference type="InterPro" id="IPR002126">
    <property type="entry name" value="Cadherin-like_dom"/>
</dbReference>
<dbReference type="PANTHER" id="PTHR24026:SF96">
    <property type="entry name" value="CADHERIN-86C"/>
    <property type="match status" value="1"/>
</dbReference>
<evidence type="ECO:0000256" key="13">
    <source>
        <dbReference type="SAM" id="MobiDB-lite"/>
    </source>
</evidence>
<feature type="domain" description="Cadherin" evidence="16">
    <location>
        <begin position="242"/>
        <end position="358"/>
    </location>
</feature>
<keyword evidence="2" id="KW-1003">Cell membrane</keyword>
<feature type="region of interest" description="Disordered" evidence="13">
    <location>
        <begin position="1080"/>
        <end position="1364"/>
    </location>
</feature>
<dbReference type="GO" id="GO:0005509">
    <property type="term" value="F:calcium ion binding"/>
    <property type="evidence" value="ECO:0007669"/>
    <property type="project" value="UniProtKB-UniRule"/>
</dbReference>
<dbReference type="FunFam" id="2.60.40.60:FF:000020">
    <property type="entry name" value="Dachsous cadherin-related 1b"/>
    <property type="match status" value="1"/>
</dbReference>
<dbReference type="Gene3D" id="2.60.40.60">
    <property type="entry name" value="Cadherins"/>
    <property type="match status" value="5"/>
</dbReference>
<keyword evidence="8" id="KW-0130">Cell adhesion</keyword>
<evidence type="ECO:0000256" key="8">
    <source>
        <dbReference type="ARBA" id="ARBA00022889"/>
    </source>
</evidence>
<evidence type="ECO:0000256" key="9">
    <source>
        <dbReference type="ARBA" id="ARBA00022989"/>
    </source>
</evidence>
<feature type="compositionally biased region" description="Basic residues" evidence="13">
    <location>
        <begin position="1219"/>
        <end position="1230"/>
    </location>
</feature>
<name>A0A9P0D3Q6_9CUCU</name>
<evidence type="ECO:0000256" key="4">
    <source>
        <dbReference type="ARBA" id="ARBA00022723"/>
    </source>
</evidence>
<dbReference type="PROSITE" id="PS00232">
    <property type="entry name" value="CADHERIN_1"/>
    <property type="match status" value="2"/>
</dbReference>
<evidence type="ECO:0000256" key="15">
    <source>
        <dbReference type="SAM" id="SignalP"/>
    </source>
</evidence>
<feature type="transmembrane region" description="Helical" evidence="14">
    <location>
        <begin position="777"/>
        <end position="800"/>
    </location>
</feature>
<dbReference type="Proteomes" id="UP001153636">
    <property type="component" value="Chromosome 8"/>
</dbReference>
<dbReference type="Pfam" id="PF00028">
    <property type="entry name" value="Cadherin"/>
    <property type="match status" value="2"/>
</dbReference>
<organism evidence="17 18">
    <name type="scientific">Psylliodes chrysocephalus</name>
    <dbReference type="NCBI Taxonomy" id="3402493"/>
    <lineage>
        <taxon>Eukaryota</taxon>
        <taxon>Metazoa</taxon>
        <taxon>Ecdysozoa</taxon>
        <taxon>Arthropoda</taxon>
        <taxon>Hexapoda</taxon>
        <taxon>Insecta</taxon>
        <taxon>Pterygota</taxon>
        <taxon>Neoptera</taxon>
        <taxon>Endopterygota</taxon>
        <taxon>Coleoptera</taxon>
        <taxon>Polyphaga</taxon>
        <taxon>Cucujiformia</taxon>
        <taxon>Chrysomeloidea</taxon>
        <taxon>Chrysomelidae</taxon>
        <taxon>Galerucinae</taxon>
        <taxon>Alticini</taxon>
        <taxon>Psylliodes</taxon>
    </lineage>
</organism>
<dbReference type="GO" id="GO:0007156">
    <property type="term" value="P:homophilic cell adhesion via plasma membrane adhesion molecules"/>
    <property type="evidence" value="ECO:0007669"/>
    <property type="project" value="InterPro"/>
</dbReference>
<evidence type="ECO:0000256" key="1">
    <source>
        <dbReference type="ARBA" id="ARBA00004251"/>
    </source>
</evidence>
<evidence type="ECO:0000256" key="14">
    <source>
        <dbReference type="SAM" id="Phobius"/>
    </source>
</evidence>
<gene>
    <name evidence="17" type="ORF">PSYICH_LOCUS14182</name>
</gene>
<dbReference type="EMBL" id="OV651820">
    <property type="protein sequence ID" value="CAH1114163.1"/>
    <property type="molecule type" value="Genomic_DNA"/>
</dbReference>
<keyword evidence="6" id="KW-0677">Repeat</keyword>
<dbReference type="PROSITE" id="PS50268">
    <property type="entry name" value="CADHERIN_2"/>
    <property type="match status" value="5"/>
</dbReference>
<dbReference type="PRINTS" id="PR00205">
    <property type="entry name" value="CADHERIN"/>
</dbReference>
<dbReference type="InterPro" id="IPR015919">
    <property type="entry name" value="Cadherin-like_sf"/>
</dbReference>
<protein>
    <recommendedName>
        <fullName evidence="16">Cadherin domain-containing protein</fullName>
    </recommendedName>
</protein>
<feature type="signal peptide" evidence="15">
    <location>
        <begin position="1"/>
        <end position="15"/>
    </location>
</feature>
<feature type="compositionally biased region" description="Basic and acidic residues" evidence="13">
    <location>
        <begin position="1090"/>
        <end position="1105"/>
    </location>
</feature>
<dbReference type="SUPFAM" id="SSF49313">
    <property type="entry name" value="Cadherin-like"/>
    <property type="match status" value="4"/>
</dbReference>
<dbReference type="CDD" id="cd11304">
    <property type="entry name" value="Cadherin_repeat"/>
    <property type="match status" value="5"/>
</dbReference>
<keyword evidence="4" id="KW-0479">Metal-binding</keyword>
<evidence type="ECO:0000256" key="3">
    <source>
        <dbReference type="ARBA" id="ARBA00022692"/>
    </source>
</evidence>
<feature type="domain" description="Cadherin" evidence="16">
    <location>
        <begin position="576"/>
        <end position="693"/>
    </location>
</feature>
<reference evidence="17" key="1">
    <citation type="submission" date="2022-01" db="EMBL/GenBank/DDBJ databases">
        <authorList>
            <person name="King R."/>
        </authorList>
    </citation>
    <scope>NUCLEOTIDE SEQUENCE</scope>
</reference>
<keyword evidence="18" id="KW-1185">Reference proteome</keyword>
<evidence type="ECO:0000313" key="18">
    <source>
        <dbReference type="Proteomes" id="UP001153636"/>
    </source>
</evidence>
<feature type="domain" description="Cadherin" evidence="16">
    <location>
        <begin position="469"/>
        <end position="575"/>
    </location>
</feature>
<proteinExistence type="predicted"/>
<keyword evidence="9 14" id="KW-1133">Transmembrane helix</keyword>
<feature type="domain" description="Cadherin" evidence="16">
    <location>
        <begin position="359"/>
        <end position="468"/>
    </location>
</feature>
<feature type="compositionally biased region" description="Low complexity" evidence="13">
    <location>
        <begin position="1322"/>
        <end position="1340"/>
    </location>
</feature>
<evidence type="ECO:0000256" key="11">
    <source>
        <dbReference type="ARBA" id="ARBA00023180"/>
    </source>
</evidence>
<feature type="compositionally biased region" description="Low complexity" evidence="13">
    <location>
        <begin position="1002"/>
        <end position="1014"/>
    </location>
</feature>
<evidence type="ECO:0000256" key="5">
    <source>
        <dbReference type="ARBA" id="ARBA00022729"/>
    </source>
</evidence>
<keyword evidence="5 15" id="KW-0732">Signal</keyword>
<feature type="domain" description="Cadherin" evidence="16">
    <location>
        <begin position="181"/>
        <end position="241"/>
    </location>
</feature>
<evidence type="ECO:0000259" key="16">
    <source>
        <dbReference type="PROSITE" id="PS50268"/>
    </source>
</evidence>
<evidence type="ECO:0000256" key="7">
    <source>
        <dbReference type="ARBA" id="ARBA00022837"/>
    </source>
</evidence>
<evidence type="ECO:0000256" key="12">
    <source>
        <dbReference type="PROSITE-ProRule" id="PRU00043"/>
    </source>
</evidence>
<feature type="compositionally biased region" description="Basic and acidic residues" evidence="13">
    <location>
        <begin position="1239"/>
        <end position="1270"/>
    </location>
</feature>
<dbReference type="GO" id="GO:0009653">
    <property type="term" value="P:anatomical structure morphogenesis"/>
    <property type="evidence" value="ECO:0007669"/>
    <property type="project" value="UniProtKB-ARBA"/>
</dbReference>
<feature type="region of interest" description="Disordered" evidence="13">
    <location>
        <begin position="998"/>
        <end position="1041"/>
    </location>
</feature>
<keyword evidence="10 14" id="KW-0472">Membrane</keyword>
<feature type="compositionally biased region" description="Basic and acidic residues" evidence="13">
    <location>
        <begin position="1166"/>
        <end position="1186"/>
    </location>
</feature>
<sequence>MRWLLLMCGPLLVVAVPRFDPTALLRDVLVPADAAVGSVIYRLRASDPTFDYPLAFAVVGQSSNVDVESLNCSRFNSVCQANVILKKRLEAGRFYDFTVEARSQRNEFSTLNCSFRVTNATTPMEKIFPGAPSLLSISEAARRNVELGTILAKGNPKSSRAVLLELWGSPQFGLRQKLVTDRDAEGTVLLLSSLDYEKKTVHHLTLLANDPWTNMEEDTRNIASWPLLVAVLDEQDTPPAFTIAPPTTTLSSSLNPGDLILRVHAEDGDKGNPREIRYGLVPDKNPFVTFFNMDEATGELRLARPLSQILSISHSGQPILLTVVAEEVRSNPTEAPAQSATVQLALIPPGVTAGQPTFGAIEYNALLDENSPPGTVLDLPQAEVNIQPGDVVTLELKNNNGTFDISPKVVEGNSKFQVTVRNSKYLDYDARQSVECYIVAKEIGAGNYTSKAKLTVFLNDVNDNPPKFTEEEYHGSVQEHAKIGTHVLLVEAVDVDKKPSSKVQYTSLRGEGSDLFRIDPDTGLITVADSSKLDAETIPLVTLTVEAADENGKGLKTNSSVIIKLTDVNDNPPIFERDIYEFILKQDATGFTTPAIIKATDKDVSSPNNEVHYEIINLPENLYIDERSGEILVKQSLEYTDMVVLRARAWDGGVPRLYNECEVRIYPPEGQTRKMVFIVPGSNPNLADVEKTLRTLTGAKVHIDRSRPYNGHEPGATYVANEEDKERSVVEATVTFSKGSVVDLNEINKIINQRVEESRIIKEKEIIRIKESSGSNLLWLLILFFIFLIIAIIALILCCLCKQCPLYHYVLYKKRKQTPAVEKIEKVHIIGTGEGRDNKSVQVAEWFGRKEAWTPDHGVEIEIDDSLRRHEFDRGSDRGGVKRTLHRQSEVQQEPFRDQFYIREGNADILRLITRGGEQQRAPNLATEQQYMADSGKDILMRRYIEQQQAEARNQVLLPNAVRAQSEHELLEASLRQQNALLRQILLDRERDLRLETQSLPAGTQTDQDAGTQTEPQYLRPPRREVRSDHDQSDYSDEDDEIAIIKARAKRRNGRKGHIRRKIKTPIQEEVELEIVEKPQSEKHRYRQTRTSEMRQNRAPTESKPHRSNSSKSGLRKEILEEISASLDNSYESESGEKTNETRQPKEKYYKRKDLFSDDSLNISPRSDEKTSTDSNKLKYHSESDLRLISSRSNRRSSESSNKVKLKAQSELDLNQISTKKKKTTTKKAVKNGGPRYMDWYKKNEDPKADKRDPPESSIKERTTNKKDAKSNGVKQQVNSRLLLDTESSSRKKVDSKKASFGPDHPLLQHSEYRYEAPYPSNQNQNQNTNQNQNQNQNQNKKPDEDNDSGIALSKPPIAQKKSVFTIAYNDIRTKQLRADSTTSP</sequence>
<evidence type="ECO:0000313" key="17">
    <source>
        <dbReference type="EMBL" id="CAH1114163.1"/>
    </source>
</evidence>
<evidence type="ECO:0000256" key="6">
    <source>
        <dbReference type="ARBA" id="ARBA00022737"/>
    </source>
</evidence>
<evidence type="ECO:0000256" key="2">
    <source>
        <dbReference type="ARBA" id="ARBA00022475"/>
    </source>
</evidence>
<accession>A0A9P0D3Q6</accession>
<dbReference type="SMART" id="SM00112">
    <property type="entry name" value="CA"/>
    <property type="match status" value="4"/>
</dbReference>
<dbReference type="GO" id="GO:0060429">
    <property type="term" value="P:epithelium development"/>
    <property type="evidence" value="ECO:0007669"/>
    <property type="project" value="UniProtKB-ARBA"/>
</dbReference>
<dbReference type="OrthoDB" id="8188793at2759"/>
<feature type="chain" id="PRO_5040474260" description="Cadherin domain-containing protein" evidence="15">
    <location>
        <begin position="16"/>
        <end position="1385"/>
    </location>
</feature>
<dbReference type="FunFam" id="2.60.40.60:FF:000289">
    <property type="entry name" value="cadherin-86C isoform X2"/>
    <property type="match status" value="1"/>
</dbReference>
<feature type="compositionally biased region" description="Basic and acidic residues" evidence="13">
    <location>
        <begin position="1022"/>
        <end position="1033"/>
    </location>
</feature>
<feature type="compositionally biased region" description="Basic and acidic residues" evidence="13">
    <location>
        <begin position="1288"/>
        <end position="1298"/>
    </location>
</feature>
<feature type="compositionally biased region" description="Basic and acidic residues" evidence="13">
    <location>
        <begin position="1135"/>
        <end position="1156"/>
    </location>
</feature>
<dbReference type="InterPro" id="IPR020894">
    <property type="entry name" value="Cadherin_CS"/>
</dbReference>
<keyword evidence="11" id="KW-0325">Glycoprotein</keyword>
<keyword evidence="3 14" id="KW-0812">Transmembrane</keyword>
<evidence type="ECO:0000256" key="10">
    <source>
        <dbReference type="ARBA" id="ARBA00023136"/>
    </source>
</evidence>
<dbReference type="GO" id="GO:0005886">
    <property type="term" value="C:plasma membrane"/>
    <property type="evidence" value="ECO:0007669"/>
    <property type="project" value="UniProtKB-SubCell"/>
</dbReference>
<dbReference type="PANTHER" id="PTHR24026">
    <property type="entry name" value="FAT ATYPICAL CADHERIN-RELATED"/>
    <property type="match status" value="1"/>
</dbReference>
<keyword evidence="7 12" id="KW-0106">Calcium</keyword>